<evidence type="ECO:0000313" key="2">
    <source>
        <dbReference type="EMBL" id="MFC6725210.1"/>
    </source>
</evidence>
<evidence type="ECO:0000259" key="1">
    <source>
        <dbReference type="Pfam" id="PF13559"/>
    </source>
</evidence>
<dbReference type="InterPro" id="IPR025403">
    <property type="entry name" value="TgpA-like_C"/>
</dbReference>
<name>A0ABD5S0T3_9EURY</name>
<comment type="caution">
    <text evidence="2">The sequence shown here is derived from an EMBL/GenBank/DDBJ whole genome shotgun (WGS) entry which is preliminary data.</text>
</comment>
<dbReference type="Pfam" id="PF13559">
    <property type="entry name" value="DUF4129"/>
    <property type="match status" value="1"/>
</dbReference>
<dbReference type="EMBL" id="JBHSWU010000428">
    <property type="protein sequence ID" value="MFC6725210.1"/>
    <property type="molecule type" value="Genomic_DNA"/>
</dbReference>
<dbReference type="AlphaFoldDB" id="A0ABD5S0T3"/>
<dbReference type="Proteomes" id="UP001596328">
    <property type="component" value="Unassembled WGS sequence"/>
</dbReference>
<sequence length="106" mass="12176">YRMLWLYRQGARTDPKADVERAFARLEYLLSREYRERRQGETPRAYLRSLGSVGLDSRAATVGRLYERAHYGAGIDPEEADEAVRTVNALVRERTPVVGRLFGRSS</sequence>
<protein>
    <submittedName>
        <fullName evidence="2">DUF4129 domain-containing protein</fullName>
    </submittedName>
</protein>
<gene>
    <name evidence="2" type="ORF">ACFQE1_12690</name>
</gene>
<accession>A0ABD5S0T3</accession>
<proteinExistence type="predicted"/>
<feature type="non-terminal residue" evidence="2">
    <location>
        <position position="1"/>
    </location>
</feature>
<organism evidence="2 3">
    <name type="scientific">Halobium palmae</name>
    <dbReference type="NCBI Taxonomy" id="1776492"/>
    <lineage>
        <taxon>Archaea</taxon>
        <taxon>Methanobacteriati</taxon>
        <taxon>Methanobacteriota</taxon>
        <taxon>Stenosarchaea group</taxon>
        <taxon>Halobacteria</taxon>
        <taxon>Halobacteriales</taxon>
        <taxon>Haloferacaceae</taxon>
        <taxon>Halobium</taxon>
    </lineage>
</organism>
<feature type="domain" description="Protein-glutamine gamma-glutamyltransferase-like C-terminal" evidence="1">
    <location>
        <begin position="22"/>
        <end position="86"/>
    </location>
</feature>
<keyword evidence="3" id="KW-1185">Reference proteome</keyword>
<reference evidence="2 3" key="1">
    <citation type="journal article" date="2019" name="Int. J. Syst. Evol. Microbiol.">
        <title>The Global Catalogue of Microorganisms (GCM) 10K type strain sequencing project: providing services to taxonomists for standard genome sequencing and annotation.</title>
        <authorList>
            <consortium name="The Broad Institute Genomics Platform"/>
            <consortium name="The Broad Institute Genome Sequencing Center for Infectious Disease"/>
            <person name="Wu L."/>
            <person name="Ma J."/>
        </authorList>
    </citation>
    <scope>NUCLEOTIDE SEQUENCE [LARGE SCALE GENOMIC DNA]</scope>
    <source>
        <strain evidence="2 3">NBRC 111368</strain>
    </source>
</reference>
<evidence type="ECO:0000313" key="3">
    <source>
        <dbReference type="Proteomes" id="UP001596328"/>
    </source>
</evidence>